<evidence type="ECO:0000313" key="7">
    <source>
        <dbReference type="EMBL" id="KQK10114.1"/>
    </source>
</evidence>
<keyword evidence="9" id="KW-1185">Reference proteome</keyword>
<name>I1HSC9_BRADI</name>
<dbReference type="eggNOG" id="ENOG502RZRN">
    <property type="taxonomic scope" value="Eukaryota"/>
</dbReference>
<reference evidence="7 8" key="1">
    <citation type="journal article" date="2010" name="Nature">
        <title>Genome sequencing and analysis of the model grass Brachypodium distachyon.</title>
        <authorList>
            <consortium name="International Brachypodium Initiative"/>
        </authorList>
    </citation>
    <scope>NUCLEOTIDE SEQUENCE [LARGE SCALE GENOMIC DNA]</scope>
    <source>
        <strain evidence="7 8">Bd21</strain>
    </source>
</reference>
<dbReference type="FunFam" id="2.60.40.420:FF:000003">
    <property type="entry name" value="Blue copper"/>
    <property type="match status" value="1"/>
</dbReference>
<feature type="compositionally biased region" description="Pro residues" evidence="4">
    <location>
        <begin position="127"/>
        <end position="141"/>
    </location>
</feature>
<dbReference type="OrthoDB" id="687020at2759"/>
<feature type="chain" id="PRO_5014094778" description="Phytocyanin domain-containing protein" evidence="5">
    <location>
        <begin position="24"/>
        <end position="250"/>
    </location>
</feature>
<keyword evidence="1" id="KW-0479">Metal-binding</keyword>
<dbReference type="HOGENOM" id="CLU_058719_2_1_1"/>
<keyword evidence="5" id="KW-0732">Signal</keyword>
<dbReference type="InterPro" id="IPR039391">
    <property type="entry name" value="Phytocyanin-like"/>
</dbReference>
<dbReference type="RefSeq" id="XP_003564386.1">
    <property type="nucleotide sequence ID" value="XM_003564338.4"/>
</dbReference>
<reference evidence="7" key="2">
    <citation type="submission" date="2017-06" db="EMBL/GenBank/DDBJ databases">
        <title>WGS assembly of Brachypodium distachyon.</title>
        <authorList>
            <consortium name="The International Brachypodium Initiative"/>
            <person name="Lucas S."/>
            <person name="Harmon-Smith M."/>
            <person name="Lail K."/>
            <person name="Tice H."/>
            <person name="Grimwood J."/>
            <person name="Bruce D."/>
            <person name="Barry K."/>
            <person name="Shu S."/>
            <person name="Lindquist E."/>
            <person name="Wang M."/>
            <person name="Pitluck S."/>
            <person name="Vogel J.P."/>
            <person name="Garvin D.F."/>
            <person name="Mockler T.C."/>
            <person name="Schmutz J."/>
            <person name="Rokhsar D."/>
            <person name="Bevan M.W."/>
        </authorList>
    </citation>
    <scope>NUCLEOTIDE SEQUENCE</scope>
    <source>
        <strain evidence="7">Bd21</strain>
    </source>
</reference>
<feature type="compositionally biased region" description="Pro residues" evidence="4">
    <location>
        <begin position="182"/>
        <end position="194"/>
    </location>
</feature>
<protein>
    <recommendedName>
        <fullName evidence="6">Phytocyanin domain-containing protein</fullName>
    </recommendedName>
</protein>
<dbReference type="CDD" id="cd04216">
    <property type="entry name" value="Phytocyanin"/>
    <property type="match status" value="1"/>
</dbReference>
<proteinExistence type="predicted"/>
<dbReference type="PANTHER" id="PTHR33021">
    <property type="entry name" value="BLUE COPPER PROTEIN"/>
    <property type="match status" value="1"/>
</dbReference>
<dbReference type="FunCoup" id="I1HSC9">
    <property type="interactions" value="702"/>
</dbReference>
<feature type="region of interest" description="Disordered" evidence="4">
    <location>
        <begin position="123"/>
        <end position="194"/>
    </location>
</feature>
<evidence type="ECO:0000313" key="9">
    <source>
        <dbReference type="Proteomes" id="UP000008810"/>
    </source>
</evidence>
<feature type="domain" description="Phytocyanin" evidence="6">
    <location>
        <begin position="24"/>
        <end position="123"/>
    </location>
</feature>
<dbReference type="InterPro" id="IPR003245">
    <property type="entry name" value="Phytocyanin_dom"/>
</dbReference>
<organism evidence="8">
    <name type="scientific">Brachypodium distachyon</name>
    <name type="common">Purple false brome</name>
    <name type="synonym">Trachynia distachya</name>
    <dbReference type="NCBI Taxonomy" id="15368"/>
    <lineage>
        <taxon>Eukaryota</taxon>
        <taxon>Viridiplantae</taxon>
        <taxon>Streptophyta</taxon>
        <taxon>Embryophyta</taxon>
        <taxon>Tracheophyta</taxon>
        <taxon>Spermatophyta</taxon>
        <taxon>Magnoliopsida</taxon>
        <taxon>Liliopsida</taxon>
        <taxon>Poales</taxon>
        <taxon>Poaceae</taxon>
        <taxon>BOP clade</taxon>
        <taxon>Pooideae</taxon>
        <taxon>Stipodae</taxon>
        <taxon>Brachypodieae</taxon>
        <taxon>Brachypodium</taxon>
    </lineage>
</organism>
<gene>
    <name evidence="8" type="primary">LOC100831222</name>
    <name evidence="7" type="ORF">BRADI_2g52050v3</name>
</gene>
<dbReference type="GeneID" id="100831222"/>
<evidence type="ECO:0000313" key="8">
    <source>
        <dbReference type="EnsemblPlants" id="KQK10114"/>
    </source>
</evidence>
<evidence type="ECO:0000256" key="4">
    <source>
        <dbReference type="SAM" id="MobiDB-lite"/>
    </source>
</evidence>
<evidence type="ECO:0000256" key="3">
    <source>
        <dbReference type="ARBA" id="ARBA00023180"/>
    </source>
</evidence>
<dbReference type="GO" id="GO:0009055">
    <property type="term" value="F:electron transfer activity"/>
    <property type="evidence" value="ECO:0007669"/>
    <property type="project" value="InterPro"/>
</dbReference>
<dbReference type="KEGG" id="bdi:100831222"/>
<dbReference type="InterPro" id="IPR028871">
    <property type="entry name" value="BlueCu_1_BS"/>
</dbReference>
<keyword evidence="2" id="KW-0186">Copper</keyword>
<dbReference type="EMBL" id="CM000881">
    <property type="protein sequence ID" value="KQK10114.1"/>
    <property type="molecule type" value="Genomic_DNA"/>
</dbReference>
<dbReference type="InterPro" id="IPR008972">
    <property type="entry name" value="Cupredoxin"/>
</dbReference>
<dbReference type="OMA" id="GHKTKHR"/>
<dbReference type="SUPFAM" id="SSF49503">
    <property type="entry name" value="Cupredoxins"/>
    <property type="match status" value="1"/>
</dbReference>
<dbReference type="AlphaFoldDB" id="I1HSC9"/>
<dbReference type="Proteomes" id="UP000008810">
    <property type="component" value="Chromosome 2"/>
</dbReference>
<evidence type="ECO:0000259" key="6">
    <source>
        <dbReference type="PROSITE" id="PS51485"/>
    </source>
</evidence>
<feature type="signal peptide" evidence="5">
    <location>
        <begin position="1"/>
        <end position="23"/>
    </location>
</feature>
<accession>I1HSC9</accession>
<feature type="compositionally biased region" description="Basic residues" evidence="4">
    <location>
        <begin position="168"/>
        <end position="179"/>
    </location>
</feature>
<dbReference type="GO" id="GO:0046872">
    <property type="term" value="F:metal ion binding"/>
    <property type="evidence" value="ECO:0007669"/>
    <property type="project" value="UniProtKB-KW"/>
</dbReference>
<dbReference type="Gramene" id="KQK10114">
    <property type="protein sequence ID" value="KQK10114"/>
    <property type="gene ID" value="BRADI_2g52050v3"/>
</dbReference>
<evidence type="ECO:0000256" key="2">
    <source>
        <dbReference type="ARBA" id="ARBA00023008"/>
    </source>
</evidence>
<dbReference type="EnsemblPlants" id="KQK10114">
    <property type="protein sequence ID" value="KQK10114"/>
    <property type="gene ID" value="BRADI_2g52050v3"/>
</dbReference>
<evidence type="ECO:0000256" key="5">
    <source>
        <dbReference type="SAM" id="SignalP"/>
    </source>
</evidence>
<dbReference type="PANTHER" id="PTHR33021:SF363">
    <property type="entry name" value="OS01G0786500 PROTEIN"/>
    <property type="match status" value="1"/>
</dbReference>
<dbReference type="Gene3D" id="2.60.40.420">
    <property type="entry name" value="Cupredoxins - blue copper proteins"/>
    <property type="match status" value="1"/>
</dbReference>
<dbReference type="PROSITE" id="PS00196">
    <property type="entry name" value="COPPER_BLUE"/>
    <property type="match status" value="1"/>
</dbReference>
<dbReference type="Pfam" id="PF02298">
    <property type="entry name" value="Cu_bind_like"/>
    <property type="match status" value="1"/>
</dbReference>
<sequence>MAEMKAAICCIVAVVSLIHLVTAADHVVGGPTGGWQGGTDYKSWVSAQAFAPGDTLTFKYSSRHNVLEVTSDDYEACSTANPVSYDNSGATTIALASPGKRYFICGGPGHCQAGMKLEVAVAERPAPTTPSPTPQLPPPPQHAELRHAPAPMPLPPAPASSEPPKRAGSPHKKRPKRHYSSPPKPAPALAPAPTPTVQAVEAYFPMAALAPMSSSPPPPPMSSDAAAVSRAKWGEVAVEILALGFVVLAL</sequence>
<keyword evidence="3" id="KW-0325">Glycoprotein</keyword>
<dbReference type="PROSITE" id="PS51485">
    <property type="entry name" value="PHYTOCYANIN"/>
    <property type="match status" value="1"/>
</dbReference>
<dbReference type="GO" id="GO:0005886">
    <property type="term" value="C:plasma membrane"/>
    <property type="evidence" value="ECO:0000318"/>
    <property type="project" value="GO_Central"/>
</dbReference>
<dbReference type="STRING" id="15368.I1HSC9"/>
<reference evidence="8" key="3">
    <citation type="submission" date="2018-08" db="UniProtKB">
        <authorList>
            <consortium name="EnsemblPlants"/>
        </authorList>
    </citation>
    <scope>IDENTIFICATION</scope>
    <source>
        <strain evidence="8">cv. Bd21</strain>
    </source>
</reference>
<evidence type="ECO:0000256" key="1">
    <source>
        <dbReference type="ARBA" id="ARBA00022723"/>
    </source>
</evidence>